<keyword evidence="5 7" id="KW-1133">Transmembrane helix</keyword>
<dbReference type="AlphaFoldDB" id="A0A1E1F6N0"/>
<evidence type="ECO:0000256" key="6">
    <source>
        <dbReference type="ARBA" id="ARBA00023136"/>
    </source>
</evidence>
<protein>
    <submittedName>
        <fullName evidence="8">Cation:proton antiporter</fullName>
    </submittedName>
</protein>
<evidence type="ECO:0000256" key="7">
    <source>
        <dbReference type="SAM" id="Phobius"/>
    </source>
</evidence>
<keyword evidence="4 7" id="KW-0812">Transmembrane</keyword>
<dbReference type="InterPro" id="IPR002758">
    <property type="entry name" value="Cation_antiport_E"/>
</dbReference>
<dbReference type="OrthoDB" id="9807187at2"/>
<dbReference type="GO" id="GO:0005886">
    <property type="term" value="C:plasma membrane"/>
    <property type="evidence" value="ECO:0007669"/>
    <property type="project" value="UniProtKB-SubCell"/>
</dbReference>
<evidence type="ECO:0000313" key="8">
    <source>
        <dbReference type="EMBL" id="BAV66164.1"/>
    </source>
</evidence>
<keyword evidence="6 7" id="KW-0472">Membrane</keyword>
<organism evidence="8 9">
    <name type="scientific">Sphingobium cloacae</name>
    <dbReference type="NCBI Taxonomy" id="120107"/>
    <lineage>
        <taxon>Bacteria</taxon>
        <taxon>Pseudomonadati</taxon>
        <taxon>Pseudomonadota</taxon>
        <taxon>Alphaproteobacteria</taxon>
        <taxon>Sphingomonadales</taxon>
        <taxon>Sphingomonadaceae</taxon>
        <taxon>Sphingobium</taxon>
    </lineage>
</organism>
<evidence type="ECO:0000256" key="2">
    <source>
        <dbReference type="ARBA" id="ARBA00006228"/>
    </source>
</evidence>
<feature type="transmembrane region" description="Helical" evidence="7">
    <location>
        <begin position="103"/>
        <end position="121"/>
    </location>
</feature>
<dbReference type="KEGG" id="sclo:SCLO_1031240"/>
<proteinExistence type="inferred from homology"/>
<comment type="subcellular location">
    <subcellularLocation>
        <location evidence="1">Cell membrane</location>
        <topology evidence="1">Multi-pass membrane protein</topology>
    </subcellularLocation>
</comment>
<dbReference type="EMBL" id="AP017655">
    <property type="protein sequence ID" value="BAV66164.1"/>
    <property type="molecule type" value="Genomic_DNA"/>
</dbReference>
<evidence type="ECO:0000256" key="3">
    <source>
        <dbReference type="ARBA" id="ARBA00022475"/>
    </source>
</evidence>
<reference evidence="8 9" key="1">
    <citation type="submission" date="2016-10" db="EMBL/GenBank/DDBJ databases">
        <title>Complete Genome Sequence of the Nonylphenol-Degrading Bacterium Sphingobium cloacae JCM 10874T.</title>
        <authorList>
            <person name="Ootsuka M."/>
            <person name="Nishizawa T."/>
            <person name="Ohta H."/>
        </authorList>
    </citation>
    <scope>NUCLEOTIDE SEQUENCE [LARGE SCALE GENOMIC DNA]</scope>
    <source>
        <strain evidence="8 9">JCM 10874</strain>
    </source>
</reference>
<evidence type="ECO:0000256" key="5">
    <source>
        <dbReference type="ARBA" id="ARBA00022989"/>
    </source>
</evidence>
<comment type="similarity">
    <text evidence="2">Belongs to the CPA3 antiporters (TC 2.A.63) subunit E family.</text>
</comment>
<sequence length="160" mass="18076">MKRFLPFPLLATALFAMWILLTGFSPGHILLGALVALIVSRTMLSLAPEPPRVRLGWAFVRLAGLVVVDIIRSNIAVAKIILFNPPHRHSDFIELPTDLRSPYALASLALIITATPGSLWVQHDANRHVILIHVLDLVDETEWVTLIRERYERLLMEIFE</sequence>
<feature type="transmembrane region" description="Helical" evidence="7">
    <location>
        <begin position="59"/>
        <end position="83"/>
    </location>
</feature>
<dbReference type="Proteomes" id="UP000218272">
    <property type="component" value="Chromosome SCLO_1"/>
</dbReference>
<dbReference type="PANTHER" id="PTHR34584:SF1">
    <property type="entry name" value="NA(+)_H(+) ANTIPORTER SUBUNIT E1"/>
    <property type="match status" value="1"/>
</dbReference>
<dbReference type="PANTHER" id="PTHR34584">
    <property type="entry name" value="NA(+)/H(+) ANTIPORTER SUBUNIT E1"/>
    <property type="match status" value="1"/>
</dbReference>
<keyword evidence="3" id="KW-1003">Cell membrane</keyword>
<evidence type="ECO:0000256" key="4">
    <source>
        <dbReference type="ARBA" id="ARBA00022692"/>
    </source>
</evidence>
<dbReference type="Pfam" id="PF01899">
    <property type="entry name" value="MNHE"/>
    <property type="match status" value="1"/>
</dbReference>
<evidence type="ECO:0000256" key="1">
    <source>
        <dbReference type="ARBA" id="ARBA00004651"/>
    </source>
</evidence>
<accession>A0A1E1F6N0</accession>
<keyword evidence="9" id="KW-1185">Reference proteome</keyword>
<evidence type="ECO:0000313" key="9">
    <source>
        <dbReference type="Proteomes" id="UP000218272"/>
    </source>
</evidence>
<dbReference type="GO" id="GO:0008324">
    <property type="term" value="F:monoatomic cation transmembrane transporter activity"/>
    <property type="evidence" value="ECO:0007669"/>
    <property type="project" value="InterPro"/>
</dbReference>
<dbReference type="RefSeq" id="WP_066514579.1">
    <property type="nucleotide sequence ID" value="NZ_AP017655.1"/>
</dbReference>
<gene>
    <name evidence="8" type="ORF">SCLO_1031240</name>
</gene>
<dbReference type="PIRSF" id="PIRSF019239">
    <property type="entry name" value="MrpE"/>
    <property type="match status" value="1"/>
</dbReference>
<dbReference type="NCBIfam" id="NF006520">
    <property type="entry name" value="PRK08965.1-4"/>
    <property type="match status" value="1"/>
</dbReference>
<name>A0A1E1F6N0_9SPHN</name>